<dbReference type="AlphaFoldDB" id="A0A1L9VZV9"/>
<dbReference type="EMBL" id="KV878888">
    <property type="protein sequence ID" value="OJJ89442.1"/>
    <property type="molecule type" value="Genomic_DNA"/>
</dbReference>
<dbReference type="STRING" id="1160497.A0A1L9VZV9"/>
<evidence type="ECO:0000313" key="2">
    <source>
        <dbReference type="EMBL" id="OJJ89442.1"/>
    </source>
</evidence>
<feature type="compositionally biased region" description="Basic residues" evidence="1">
    <location>
        <begin position="96"/>
        <end position="107"/>
    </location>
</feature>
<gene>
    <name evidence="2" type="ORF">ASPGLDRAFT_21551</name>
</gene>
<keyword evidence="3" id="KW-1185">Reference proteome</keyword>
<feature type="region of interest" description="Disordered" evidence="1">
    <location>
        <begin position="54"/>
        <end position="111"/>
    </location>
</feature>
<organism evidence="2 3">
    <name type="scientific">Aspergillus glaucus CBS 516.65</name>
    <dbReference type="NCBI Taxonomy" id="1160497"/>
    <lineage>
        <taxon>Eukaryota</taxon>
        <taxon>Fungi</taxon>
        <taxon>Dikarya</taxon>
        <taxon>Ascomycota</taxon>
        <taxon>Pezizomycotina</taxon>
        <taxon>Eurotiomycetes</taxon>
        <taxon>Eurotiomycetidae</taxon>
        <taxon>Eurotiales</taxon>
        <taxon>Aspergillaceae</taxon>
        <taxon>Aspergillus</taxon>
        <taxon>Aspergillus subgen. Aspergillus</taxon>
    </lineage>
</organism>
<dbReference type="RefSeq" id="XP_022406104.1">
    <property type="nucleotide sequence ID" value="XM_022543103.1"/>
</dbReference>
<name>A0A1L9VZV9_ASPGL</name>
<evidence type="ECO:0000313" key="3">
    <source>
        <dbReference type="Proteomes" id="UP000184300"/>
    </source>
</evidence>
<feature type="compositionally biased region" description="Low complexity" evidence="1">
    <location>
        <begin position="54"/>
        <end position="73"/>
    </location>
</feature>
<reference evidence="3" key="1">
    <citation type="journal article" date="2017" name="Genome Biol.">
        <title>Comparative genomics reveals high biological diversity and specific adaptations in the industrially and medically important fungal genus Aspergillus.</title>
        <authorList>
            <person name="de Vries R.P."/>
            <person name="Riley R."/>
            <person name="Wiebenga A."/>
            <person name="Aguilar-Osorio G."/>
            <person name="Amillis S."/>
            <person name="Uchima C.A."/>
            <person name="Anderluh G."/>
            <person name="Asadollahi M."/>
            <person name="Askin M."/>
            <person name="Barry K."/>
            <person name="Battaglia E."/>
            <person name="Bayram O."/>
            <person name="Benocci T."/>
            <person name="Braus-Stromeyer S.A."/>
            <person name="Caldana C."/>
            <person name="Canovas D."/>
            <person name="Cerqueira G.C."/>
            <person name="Chen F."/>
            <person name="Chen W."/>
            <person name="Choi C."/>
            <person name="Clum A."/>
            <person name="Dos Santos R.A."/>
            <person name="Damasio A.R."/>
            <person name="Diallinas G."/>
            <person name="Emri T."/>
            <person name="Fekete E."/>
            <person name="Flipphi M."/>
            <person name="Freyberg S."/>
            <person name="Gallo A."/>
            <person name="Gournas C."/>
            <person name="Habgood R."/>
            <person name="Hainaut M."/>
            <person name="Harispe M.L."/>
            <person name="Henrissat B."/>
            <person name="Hilden K.S."/>
            <person name="Hope R."/>
            <person name="Hossain A."/>
            <person name="Karabika E."/>
            <person name="Karaffa L."/>
            <person name="Karanyi Z."/>
            <person name="Krasevec N."/>
            <person name="Kuo A."/>
            <person name="Kusch H."/>
            <person name="LaButti K."/>
            <person name="Lagendijk E.L."/>
            <person name="Lapidus A."/>
            <person name="Levasseur A."/>
            <person name="Lindquist E."/>
            <person name="Lipzen A."/>
            <person name="Logrieco A.F."/>
            <person name="MacCabe A."/>
            <person name="Maekelae M.R."/>
            <person name="Malavazi I."/>
            <person name="Melin P."/>
            <person name="Meyer V."/>
            <person name="Mielnichuk N."/>
            <person name="Miskei M."/>
            <person name="Molnar A.P."/>
            <person name="Mule G."/>
            <person name="Ngan C.Y."/>
            <person name="Orejas M."/>
            <person name="Orosz E."/>
            <person name="Ouedraogo J.P."/>
            <person name="Overkamp K.M."/>
            <person name="Park H.-S."/>
            <person name="Perrone G."/>
            <person name="Piumi F."/>
            <person name="Punt P.J."/>
            <person name="Ram A.F."/>
            <person name="Ramon A."/>
            <person name="Rauscher S."/>
            <person name="Record E."/>
            <person name="Riano-Pachon D.M."/>
            <person name="Robert V."/>
            <person name="Roehrig J."/>
            <person name="Ruller R."/>
            <person name="Salamov A."/>
            <person name="Salih N.S."/>
            <person name="Samson R.A."/>
            <person name="Sandor E."/>
            <person name="Sanguinetti M."/>
            <person name="Schuetze T."/>
            <person name="Sepcic K."/>
            <person name="Shelest E."/>
            <person name="Sherlock G."/>
            <person name="Sophianopoulou V."/>
            <person name="Squina F.M."/>
            <person name="Sun H."/>
            <person name="Susca A."/>
            <person name="Todd R.B."/>
            <person name="Tsang A."/>
            <person name="Unkles S.E."/>
            <person name="van de Wiele N."/>
            <person name="van Rossen-Uffink D."/>
            <person name="Oliveira J.V."/>
            <person name="Vesth T.C."/>
            <person name="Visser J."/>
            <person name="Yu J.-H."/>
            <person name="Zhou M."/>
            <person name="Andersen M.R."/>
            <person name="Archer D.B."/>
            <person name="Baker S.E."/>
            <person name="Benoit I."/>
            <person name="Brakhage A.A."/>
            <person name="Braus G.H."/>
            <person name="Fischer R."/>
            <person name="Frisvad J.C."/>
            <person name="Goldman G.H."/>
            <person name="Houbraken J."/>
            <person name="Oakley B."/>
            <person name="Pocsi I."/>
            <person name="Scazzocchio C."/>
            <person name="Seiboth B."/>
            <person name="vanKuyk P.A."/>
            <person name="Wortman J."/>
            <person name="Dyer P.S."/>
            <person name="Grigoriev I.V."/>
        </authorList>
    </citation>
    <scope>NUCLEOTIDE SEQUENCE [LARGE SCALE GENOMIC DNA]</scope>
    <source>
        <strain evidence="3">CBS 516.65</strain>
    </source>
</reference>
<dbReference type="VEuPathDB" id="FungiDB:ASPGLDRAFT_21551"/>
<feature type="region of interest" description="Disordered" evidence="1">
    <location>
        <begin position="14"/>
        <end position="42"/>
    </location>
</feature>
<dbReference type="OrthoDB" id="4509754at2759"/>
<proteinExistence type="predicted"/>
<accession>A0A1L9VZV9</accession>
<dbReference type="GeneID" id="34459364"/>
<dbReference type="Proteomes" id="UP000184300">
    <property type="component" value="Unassembled WGS sequence"/>
</dbReference>
<evidence type="ECO:0000256" key="1">
    <source>
        <dbReference type="SAM" id="MobiDB-lite"/>
    </source>
</evidence>
<sequence length="238" mass="26978">MYIRFSRFFPSFKPLSDSNSKDISSPSTLSPSSPSIPDSNLISSTRTRIPFLSHLQSKQQQKQVRWGPITEIPPIKPEPEARPHPLRGNPLPQLKSKPKHSNAKPIRRPPTPLDQEMFHRNLWEMIHQAEAKVKLNYEYLNLSGESERDDRVLDAWFRVEEQAMHKGVNRVARTPVQALVQAQARPKIAKRKKKTKRVKVCLARGVLESEKEGGLFGEAEVSLKGMEMGQGAEKAMDG</sequence>
<feature type="compositionally biased region" description="Low complexity" evidence="1">
    <location>
        <begin position="16"/>
        <end position="42"/>
    </location>
</feature>
<protein>
    <submittedName>
        <fullName evidence="2">Uncharacterized protein</fullName>
    </submittedName>
</protein>